<reference evidence="1 2" key="1">
    <citation type="submission" date="2019-01" db="EMBL/GenBank/DDBJ databases">
        <authorList>
            <person name="Chen W.-M."/>
        </authorList>
    </citation>
    <scope>NUCLEOTIDE SEQUENCE [LARGE SCALE GENOMIC DNA]</scope>
    <source>
        <strain evidence="1 2">ICH-3</strain>
    </source>
</reference>
<comment type="caution">
    <text evidence="1">The sequence shown here is derived from an EMBL/GenBank/DDBJ whole genome shotgun (WGS) entry which is preliminary data.</text>
</comment>
<accession>A0A3S2U3U9</accession>
<keyword evidence="2" id="KW-1185">Reference proteome</keyword>
<proteinExistence type="predicted"/>
<dbReference type="RefSeq" id="WP_128197681.1">
    <property type="nucleotide sequence ID" value="NZ_SACT01000002.1"/>
</dbReference>
<evidence type="ECO:0000313" key="1">
    <source>
        <dbReference type="EMBL" id="RVT52402.1"/>
    </source>
</evidence>
<organism evidence="1 2">
    <name type="scientific">Rubrivivax albus</name>
    <dbReference type="NCBI Taxonomy" id="2499835"/>
    <lineage>
        <taxon>Bacteria</taxon>
        <taxon>Pseudomonadati</taxon>
        <taxon>Pseudomonadota</taxon>
        <taxon>Betaproteobacteria</taxon>
        <taxon>Burkholderiales</taxon>
        <taxon>Sphaerotilaceae</taxon>
        <taxon>Rubrivivax</taxon>
    </lineage>
</organism>
<dbReference type="InterPro" id="IPR035903">
    <property type="entry name" value="HesB-like_dom_sf"/>
</dbReference>
<dbReference type="OrthoDB" id="9795497at2"/>
<sequence>MFTLTSAAAAEIRAAMPRSGADGLALRVAARLETDGSLAFGMGFDEAREGDMPLEIEGVPLLIAQPSQALLDDAMLDYVEVAPGRLDFVCVAQTPEHDTVDPAPAGGCGSGGCNRCGG</sequence>
<dbReference type="AlphaFoldDB" id="A0A3S2U3U9"/>
<evidence type="ECO:0000313" key="2">
    <source>
        <dbReference type="Proteomes" id="UP000288178"/>
    </source>
</evidence>
<dbReference type="Gene3D" id="2.60.300.12">
    <property type="entry name" value="HesB-like domain"/>
    <property type="match status" value="1"/>
</dbReference>
<name>A0A3S2U3U9_9BURK</name>
<gene>
    <name evidence="1" type="ORF">ENE75_08155</name>
</gene>
<dbReference type="Proteomes" id="UP000288178">
    <property type="component" value="Unassembled WGS sequence"/>
</dbReference>
<protein>
    <submittedName>
        <fullName evidence="1">Iron-sulfur cluster assembly accessory protein</fullName>
    </submittedName>
</protein>
<dbReference type="EMBL" id="SACT01000002">
    <property type="protein sequence ID" value="RVT52402.1"/>
    <property type="molecule type" value="Genomic_DNA"/>
</dbReference>
<dbReference type="SUPFAM" id="SSF89360">
    <property type="entry name" value="HesB-like domain"/>
    <property type="match status" value="1"/>
</dbReference>